<gene>
    <name evidence="19" type="ORF">K7432_009055</name>
</gene>
<dbReference type="SUPFAM" id="SSF88697">
    <property type="entry name" value="PUA domain-like"/>
    <property type="match status" value="1"/>
</dbReference>
<dbReference type="Pfam" id="PF00240">
    <property type="entry name" value="ubiquitin"/>
    <property type="match status" value="1"/>
</dbReference>
<dbReference type="Pfam" id="PF13923">
    <property type="entry name" value="zf-C3HC4_2"/>
    <property type="match status" value="1"/>
</dbReference>
<evidence type="ECO:0000256" key="7">
    <source>
        <dbReference type="ARBA" id="ARBA00022786"/>
    </source>
</evidence>
<evidence type="ECO:0000259" key="18">
    <source>
        <dbReference type="PROSITE" id="PS51015"/>
    </source>
</evidence>
<feature type="region of interest" description="Disordered" evidence="14">
    <location>
        <begin position="83"/>
        <end position="102"/>
    </location>
</feature>
<proteinExistence type="predicted"/>
<keyword evidence="10 13" id="KW-0539">Nucleus</keyword>
<dbReference type="Gene3D" id="3.30.40.10">
    <property type="entry name" value="Zinc/RING finger domain, C3HC4 (zinc finger)"/>
    <property type="match status" value="2"/>
</dbReference>
<evidence type="ECO:0000256" key="3">
    <source>
        <dbReference type="ARBA" id="ARBA00012483"/>
    </source>
</evidence>
<dbReference type="SUPFAM" id="SSF57850">
    <property type="entry name" value="RING/U-box"/>
    <property type="match status" value="1"/>
</dbReference>
<evidence type="ECO:0000256" key="13">
    <source>
        <dbReference type="PROSITE-ProRule" id="PRU00358"/>
    </source>
</evidence>
<evidence type="ECO:0000256" key="9">
    <source>
        <dbReference type="ARBA" id="ARBA00023125"/>
    </source>
</evidence>
<evidence type="ECO:0000256" key="12">
    <source>
        <dbReference type="PROSITE-ProRule" id="PRU00175"/>
    </source>
</evidence>
<dbReference type="SMART" id="SM00213">
    <property type="entry name" value="UBQ"/>
    <property type="match status" value="1"/>
</dbReference>
<dbReference type="InterPro" id="IPR001965">
    <property type="entry name" value="Znf_PHD"/>
</dbReference>
<evidence type="ECO:0000256" key="10">
    <source>
        <dbReference type="ARBA" id="ARBA00023242"/>
    </source>
</evidence>
<dbReference type="PROSITE" id="PS50053">
    <property type="entry name" value="UBIQUITIN_2"/>
    <property type="match status" value="1"/>
</dbReference>
<evidence type="ECO:0000259" key="15">
    <source>
        <dbReference type="PROSITE" id="PS50016"/>
    </source>
</evidence>
<dbReference type="InterPro" id="IPR011011">
    <property type="entry name" value="Znf_FYVE_PHD"/>
</dbReference>
<dbReference type="PROSITE" id="PS50016">
    <property type="entry name" value="ZF_PHD_2"/>
    <property type="match status" value="1"/>
</dbReference>
<dbReference type="CDD" id="cd17039">
    <property type="entry name" value="Ubl_ubiquitin_like"/>
    <property type="match status" value="1"/>
</dbReference>
<dbReference type="SMART" id="SM00184">
    <property type="entry name" value="RING"/>
    <property type="match status" value="2"/>
</dbReference>
<evidence type="ECO:0000313" key="19">
    <source>
        <dbReference type="EMBL" id="KAK9709428.1"/>
    </source>
</evidence>
<dbReference type="InterPro" id="IPR003105">
    <property type="entry name" value="SRA_YDG"/>
</dbReference>
<dbReference type="SUPFAM" id="SSF54236">
    <property type="entry name" value="Ubiquitin-like"/>
    <property type="match status" value="1"/>
</dbReference>
<organism evidence="19 20">
    <name type="scientific">Basidiobolus ranarum</name>
    <dbReference type="NCBI Taxonomy" id="34480"/>
    <lineage>
        <taxon>Eukaryota</taxon>
        <taxon>Fungi</taxon>
        <taxon>Fungi incertae sedis</taxon>
        <taxon>Zoopagomycota</taxon>
        <taxon>Entomophthoromycotina</taxon>
        <taxon>Basidiobolomycetes</taxon>
        <taxon>Basidiobolales</taxon>
        <taxon>Basidiobolaceae</taxon>
        <taxon>Basidiobolus</taxon>
    </lineage>
</organism>
<evidence type="ECO:0000313" key="20">
    <source>
        <dbReference type="Proteomes" id="UP001479436"/>
    </source>
</evidence>
<feature type="domain" description="YDG" evidence="18">
    <location>
        <begin position="260"/>
        <end position="425"/>
    </location>
</feature>
<feature type="domain" description="Ubiquitin-like" evidence="16">
    <location>
        <begin position="1"/>
        <end position="75"/>
    </location>
</feature>
<evidence type="ECO:0000256" key="8">
    <source>
        <dbReference type="ARBA" id="ARBA00022833"/>
    </source>
</evidence>
<dbReference type="InterPro" id="IPR036987">
    <property type="entry name" value="SRA-YDG_sf"/>
</dbReference>
<dbReference type="InterPro" id="IPR015947">
    <property type="entry name" value="PUA-like_sf"/>
</dbReference>
<reference evidence="19 20" key="1">
    <citation type="submission" date="2023-04" db="EMBL/GenBank/DDBJ databases">
        <title>Genome of Basidiobolus ranarum AG-B5.</title>
        <authorList>
            <person name="Stajich J.E."/>
            <person name="Carter-House D."/>
            <person name="Gryganskyi A."/>
        </authorList>
    </citation>
    <scope>NUCLEOTIDE SEQUENCE [LARGE SCALE GENOMIC DNA]</scope>
    <source>
        <strain evidence="19 20">AG-B5</strain>
    </source>
</reference>
<evidence type="ECO:0000256" key="14">
    <source>
        <dbReference type="SAM" id="MobiDB-lite"/>
    </source>
</evidence>
<sequence>MLINIRTSDGNHVIITAEKLDTISVVRQRISIALGKTQYPVNRLRLIYSGKQLENKHKVFDYNVRNNDTILVFLKADIPLEEEESPSPTIPQSFNSTDSSVSTPTSANLETTIVSSQDLDAKLQIVPNTPSEATSTPISTDDYVCAQCNNNDKKKCKDCGCNVCGGKEDEETTLVCEECQMYFHMKCLNPPLHKIPEDDWYCDNCFNDPANIIQPGQYINMSQTRKAKMPSATQKKKWGGGMACAGVEKKCSIVKPNHVGAIPGIPVGSSWKYRIHLSEAGVHRPPVGGIAGSSKTGALSIVLAGGYPEDVDNGDEFFYTGSGGRDLKTGNKRVAEQSEDQVLTRYNMALARTCDAPFNDVDGAEAKDWKKSAPVRVVRSYKAAKHNPKYAPTDGVRYDGLYKLVKYWPQAGFSGFIVWRFLFRRDDPEPAPWTEEGARRIRELGLTMYCPPELANKAVESAKAKKSSAKDKRKVVVISDTSDNEAFTAETHKKPKHESHEDFGEKGLIVEVCRFSPRQEILDLIAQDVQSKRAWKAVLESRARNMKEFLEIIAEKEFLCPVCQDMVENPVTTPQCSHSVCEGCLKQSISCFGQICPMCRTEFKTKLSENNLSINKELVAVFKALIPSYGST</sequence>
<accession>A0ABR2VXN3</accession>
<dbReference type="Proteomes" id="UP001479436">
    <property type="component" value="Unassembled WGS sequence"/>
</dbReference>
<dbReference type="PROSITE" id="PS50089">
    <property type="entry name" value="ZF_RING_2"/>
    <property type="match status" value="1"/>
</dbReference>
<protein>
    <recommendedName>
        <fullName evidence="3">RING-type E3 ubiquitin transferase</fullName>
        <ecNumber evidence="3">2.3.2.27</ecNumber>
    </recommendedName>
</protein>
<feature type="compositionally biased region" description="Polar residues" evidence="14">
    <location>
        <begin position="86"/>
        <end position="102"/>
    </location>
</feature>
<dbReference type="PROSITE" id="PS51015">
    <property type="entry name" value="YDG"/>
    <property type="match status" value="1"/>
</dbReference>
<evidence type="ECO:0000259" key="16">
    <source>
        <dbReference type="PROSITE" id="PS50053"/>
    </source>
</evidence>
<keyword evidence="20" id="KW-1185">Reference proteome</keyword>
<evidence type="ECO:0000256" key="5">
    <source>
        <dbReference type="ARBA" id="ARBA00022723"/>
    </source>
</evidence>
<keyword evidence="8" id="KW-0862">Zinc</keyword>
<dbReference type="InterPro" id="IPR017907">
    <property type="entry name" value="Znf_RING_CS"/>
</dbReference>
<keyword evidence="7" id="KW-0833">Ubl conjugation pathway</keyword>
<dbReference type="SMART" id="SM00249">
    <property type="entry name" value="PHD"/>
    <property type="match status" value="1"/>
</dbReference>
<dbReference type="SUPFAM" id="SSF57903">
    <property type="entry name" value="FYVE/PHD zinc finger"/>
    <property type="match status" value="1"/>
</dbReference>
<keyword evidence="5" id="KW-0479">Metal-binding</keyword>
<name>A0ABR2VXN3_9FUNG</name>
<dbReference type="CDD" id="cd15525">
    <property type="entry name" value="PHD_UHRF1_2"/>
    <property type="match status" value="1"/>
</dbReference>
<evidence type="ECO:0000256" key="4">
    <source>
        <dbReference type="ARBA" id="ARBA00022679"/>
    </source>
</evidence>
<comment type="subcellular location">
    <subcellularLocation>
        <location evidence="13">Nucleus</location>
    </subcellularLocation>
</comment>
<keyword evidence="4" id="KW-0808">Transferase</keyword>
<keyword evidence="6 12" id="KW-0863">Zinc-finger</keyword>
<evidence type="ECO:0000259" key="17">
    <source>
        <dbReference type="PROSITE" id="PS50089"/>
    </source>
</evidence>
<evidence type="ECO:0000256" key="11">
    <source>
        <dbReference type="ARBA" id="ARBA00023306"/>
    </source>
</evidence>
<comment type="catalytic activity">
    <reaction evidence="1">
        <text>S-ubiquitinyl-[E2 ubiquitin-conjugating enzyme]-L-cysteine + [acceptor protein]-L-lysine = [E2 ubiquitin-conjugating enzyme]-L-cysteine + N(6)-ubiquitinyl-[acceptor protein]-L-lysine.</text>
        <dbReference type="EC" id="2.3.2.27"/>
    </reaction>
</comment>
<dbReference type="InterPro" id="IPR045134">
    <property type="entry name" value="UHRF1/2-like"/>
</dbReference>
<comment type="caution">
    <text evidence="19">The sequence shown here is derived from an EMBL/GenBank/DDBJ whole genome shotgun (WGS) entry which is preliminary data.</text>
</comment>
<evidence type="ECO:0000256" key="1">
    <source>
        <dbReference type="ARBA" id="ARBA00000900"/>
    </source>
</evidence>
<dbReference type="Gene3D" id="3.10.20.90">
    <property type="entry name" value="Phosphatidylinositol 3-kinase Catalytic Subunit, Chain A, domain 1"/>
    <property type="match status" value="1"/>
</dbReference>
<dbReference type="InterPro" id="IPR013083">
    <property type="entry name" value="Znf_RING/FYVE/PHD"/>
</dbReference>
<dbReference type="SMART" id="SM00466">
    <property type="entry name" value="SRA"/>
    <property type="match status" value="1"/>
</dbReference>
<feature type="domain" description="PHD-type" evidence="15">
    <location>
        <begin position="142"/>
        <end position="208"/>
    </location>
</feature>
<dbReference type="InterPro" id="IPR029071">
    <property type="entry name" value="Ubiquitin-like_domsf"/>
</dbReference>
<dbReference type="EMBL" id="JASJQH010007411">
    <property type="protein sequence ID" value="KAK9709428.1"/>
    <property type="molecule type" value="Genomic_DNA"/>
</dbReference>
<dbReference type="InterPro" id="IPR019787">
    <property type="entry name" value="Znf_PHD-finger"/>
</dbReference>
<dbReference type="PROSITE" id="PS00518">
    <property type="entry name" value="ZF_RING_1"/>
    <property type="match status" value="1"/>
</dbReference>
<feature type="domain" description="RING-type" evidence="17">
    <location>
        <begin position="560"/>
        <end position="600"/>
    </location>
</feature>
<keyword evidence="9" id="KW-0238">DNA-binding</keyword>
<dbReference type="EC" id="2.3.2.27" evidence="3"/>
<dbReference type="Pfam" id="PF00628">
    <property type="entry name" value="PHD"/>
    <property type="match status" value="1"/>
</dbReference>
<dbReference type="Pfam" id="PF02182">
    <property type="entry name" value="SAD_SRA"/>
    <property type="match status" value="1"/>
</dbReference>
<dbReference type="InterPro" id="IPR000626">
    <property type="entry name" value="Ubiquitin-like_dom"/>
</dbReference>
<comment type="pathway">
    <text evidence="2">Protein modification; protein ubiquitination.</text>
</comment>
<dbReference type="InterPro" id="IPR001841">
    <property type="entry name" value="Znf_RING"/>
</dbReference>
<dbReference type="PANTHER" id="PTHR14140:SF45">
    <property type="entry name" value="RING-TYPE E3 UBIQUITIN TRANSFERASE"/>
    <property type="match status" value="1"/>
</dbReference>
<keyword evidence="11" id="KW-0131">Cell cycle</keyword>
<dbReference type="PANTHER" id="PTHR14140">
    <property type="entry name" value="E3 UBIQUITIN-PROTEIN LIGASE UHRF-RELATED"/>
    <property type="match status" value="1"/>
</dbReference>
<dbReference type="Gene3D" id="2.30.280.10">
    <property type="entry name" value="SRA-YDG"/>
    <property type="match status" value="1"/>
</dbReference>
<evidence type="ECO:0000256" key="2">
    <source>
        <dbReference type="ARBA" id="ARBA00004906"/>
    </source>
</evidence>
<evidence type="ECO:0000256" key="6">
    <source>
        <dbReference type="ARBA" id="ARBA00022771"/>
    </source>
</evidence>